<feature type="compositionally biased region" description="Low complexity" evidence="1">
    <location>
        <begin position="885"/>
        <end position="906"/>
    </location>
</feature>
<feature type="region of interest" description="Disordered" evidence="1">
    <location>
        <begin position="490"/>
        <end position="525"/>
    </location>
</feature>
<feature type="compositionally biased region" description="Basic and acidic residues" evidence="1">
    <location>
        <begin position="816"/>
        <end position="837"/>
    </location>
</feature>
<dbReference type="PANTHER" id="PTHR12320:SF84">
    <property type="entry name" value="PROTEIN PHOSPHATASE"/>
    <property type="match status" value="1"/>
</dbReference>
<name>A0A177UQ40_9BASI</name>
<proteinExistence type="predicted"/>
<protein>
    <recommendedName>
        <fullName evidence="2">PPM-type phosphatase domain-containing protein</fullName>
    </recommendedName>
</protein>
<feature type="compositionally biased region" description="Low complexity" evidence="1">
    <location>
        <begin position="224"/>
        <end position="241"/>
    </location>
</feature>
<dbReference type="Gene3D" id="3.60.40.10">
    <property type="entry name" value="PPM-type phosphatase domain"/>
    <property type="match status" value="2"/>
</dbReference>
<feature type="domain" description="PPM-type phosphatase" evidence="2">
    <location>
        <begin position="626"/>
        <end position="1063"/>
    </location>
</feature>
<feature type="compositionally biased region" description="Polar residues" evidence="1">
    <location>
        <begin position="1078"/>
        <end position="1097"/>
    </location>
</feature>
<feature type="compositionally biased region" description="Low complexity" evidence="1">
    <location>
        <begin position="63"/>
        <end position="80"/>
    </location>
</feature>
<feature type="compositionally biased region" description="Polar residues" evidence="1">
    <location>
        <begin position="468"/>
        <end position="477"/>
    </location>
</feature>
<feature type="region of interest" description="Disordered" evidence="1">
    <location>
        <begin position="349"/>
        <end position="433"/>
    </location>
</feature>
<dbReference type="SMART" id="SM00332">
    <property type="entry name" value="PP2Cc"/>
    <property type="match status" value="1"/>
</dbReference>
<feature type="region of interest" description="Disordered" evidence="1">
    <location>
        <begin position="224"/>
        <end position="243"/>
    </location>
</feature>
<dbReference type="InterPro" id="IPR036457">
    <property type="entry name" value="PPM-type-like_dom_sf"/>
</dbReference>
<feature type="compositionally biased region" description="Pro residues" evidence="1">
    <location>
        <begin position="53"/>
        <end position="62"/>
    </location>
</feature>
<keyword evidence="6" id="KW-1185">Reference proteome</keyword>
<feature type="region of interest" description="Disordered" evidence="1">
    <location>
        <begin position="1070"/>
        <end position="1097"/>
    </location>
</feature>
<comment type="caution">
    <text evidence="4">The sequence shown here is derived from an EMBL/GenBank/DDBJ whole genome shotgun (WGS) entry which is preliminary data.</text>
</comment>
<evidence type="ECO:0000313" key="5">
    <source>
        <dbReference type="Proteomes" id="UP000077671"/>
    </source>
</evidence>
<evidence type="ECO:0000259" key="2">
    <source>
        <dbReference type="PROSITE" id="PS51746"/>
    </source>
</evidence>
<dbReference type="InterPro" id="IPR039123">
    <property type="entry name" value="PPTC7"/>
</dbReference>
<dbReference type="FunFam" id="3.60.40.10:FF:000130">
    <property type="entry name" value="Related to PTC7-type 2C protein phosphatase"/>
    <property type="match status" value="1"/>
</dbReference>
<dbReference type="SUPFAM" id="SSF81606">
    <property type="entry name" value="PP2C-like"/>
    <property type="match status" value="2"/>
</dbReference>
<feature type="compositionally biased region" description="Low complexity" evidence="1">
    <location>
        <begin position="420"/>
        <end position="433"/>
    </location>
</feature>
<dbReference type="InterPro" id="IPR001932">
    <property type="entry name" value="PPM-type_phosphatase-like_dom"/>
</dbReference>
<dbReference type="Proteomes" id="UP000836402">
    <property type="component" value="Unassembled WGS sequence"/>
</dbReference>
<feature type="region of interest" description="Disordered" evidence="1">
    <location>
        <begin position="297"/>
        <end position="316"/>
    </location>
</feature>
<evidence type="ECO:0000313" key="3">
    <source>
        <dbReference type="EMBL" id="CAD6900462.1"/>
    </source>
</evidence>
<dbReference type="Proteomes" id="UP000077671">
    <property type="component" value="Unassembled WGS sequence"/>
</dbReference>
<feature type="compositionally biased region" description="Pro residues" evidence="1">
    <location>
        <begin position="393"/>
        <end position="405"/>
    </location>
</feature>
<sequence length="1097" mass="111840">MSQFPKSGFLARAATSSAAARASLRSKPSASTVSSLSSSRRTSHSHPNSPTTSTPPPPPAPASPHASQAQSTAATAAAAAADSTAASSQFEVYGPHLPGHSAAYSASASAVAGPSRASTSTALPLPIPASSGPSSSTYVSIGVHVATSSSNVFGPASAPVSSASFASAMTTVAPAARRPFNFWPQAVVTANTVSAPTPTAAGYAAAAAVAAAATHVQTVTSPLIGAQTGSSSSTSSSQSSARPSPADIFLSSLYSDFDPSLPWSTSTPTADWLSSSLASTSIQSSVSWEGRLLAASKAPEATPSSPKRSRAASSAPWSRAPITFDTTTLHGENWSASFSSNFHRTADGSFAEGSGANGSGSRTGSRDQSAKSSSHQHQNQHHQQHQQHQHGRSPPPHPNPYPSNNPPLSSTGALITRPPSSGSSSSSSSTLHTSSVLSQTSAAAASSNTSSAPLNGSGFGAPGGISARSLSIPPQSHTFDRSFNPHFHFQHGAYGIPKRHPLSSMQRTKRRKATDASKGASNGGSSGGAAGFFAAAASSLVGGVSGSSTSKTGSDAAKEVPIATPTFTNAATTAVSTKVGERDSAGAASAESNGNADASAKHGSEAASAPSPPSPEPSRPRGICQDGRIVQDRLRSVPVGEDAYFLREDALGVADGVGGWASRPGADPALFSRLLMHFCSVELSRFDSLSSEELAAKDGAMLRRWAQVDPVEILHCAWHRCVRAARREGIIGSSTALVAVLRGDELRIANVGDCVLLIIRQGDLLFRSTEQQHSFNFPVQLGMMGDTVESVAEELQRRKDVKEKAAAAAAAAAEAGAKEDGVEGSEEGQKSAAKVDSEDADDEPIPDGVDYTIDGHGASTSTEANGPNGSAASVNANGDAQHLDSAGSTNSATANGGGSSANAASNDVDGEESEVEWDEPRRDAGRWSVKVEPGDVIIIGSDGLVDNLFDEDILEEVLRFAPAPAAAASSDSESVSPQAADGQQAEGDQEGSAGGADEHAPFGNWLPADFSPQLVSEALCSRAKAVSEDSRALYSPFQQRAVTEGLHYVGGKHDDISVLVAVVGAHQGGADNEGKLFVSQSLRNHQQSSQGPEPTST</sequence>
<evidence type="ECO:0000256" key="1">
    <source>
        <dbReference type="SAM" id="MobiDB-lite"/>
    </source>
</evidence>
<organism evidence="4 5">
    <name type="scientific">Tilletia caries</name>
    <name type="common">wheat bunt fungus</name>
    <dbReference type="NCBI Taxonomy" id="13290"/>
    <lineage>
        <taxon>Eukaryota</taxon>
        <taxon>Fungi</taxon>
        <taxon>Dikarya</taxon>
        <taxon>Basidiomycota</taxon>
        <taxon>Ustilaginomycotina</taxon>
        <taxon>Exobasidiomycetes</taxon>
        <taxon>Tilletiales</taxon>
        <taxon>Tilletiaceae</taxon>
        <taxon>Tilletia</taxon>
    </lineage>
</organism>
<dbReference type="EMBL" id="LWDD02000168">
    <property type="protein sequence ID" value="KAE8263149.1"/>
    <property type="molecule type" value="Genomic_DNA"/>
</dbReference>
<dbReference type="AlphaFoldDB" id="A0A177UQ40"/>
<dbReference type="GO" id="GO:0004722">
    <property type="term" value="F:protein serine/threonine phosphatase activity"/>
    <property type="evidence" value="ECO:0007669"/>
    <property type="project" value="TreeGrafter"/>
</dbReference>
<evidence type="ECO:0000313" key="6">
    <source>
        <dbReference type="Proteomes" id="UP000836402"/>
    </source>
</evidence>
<feature type="compositionally biased region" description="Low complexity" evidence="1">
    <location>
        <begin position="11"/>
        <end position="52"/>
    </location>
</feature>
<feature type="region of interest" description="Disordered" evidence="1">
    <location>
        <begin position="465"/>
        <end position="484"/>
    </location>
</feature>
<feature type="compositionally biased region" description="Basic residues" evidence="1">
    <location>
        <begin position="378"/>
        <end position="391"/>
    </location>
</feature>
<dbReference type="PROSITE" id="PS51746">
    <property type="entry name" value="PPM_2"/>
    <property type="match status" value="1"/>
</dbReference>
<feature type="compositionally biased region" description="Basic residues" evidence="1">
    <location>
        <begin position="497"/>
        <end position="512"/>
    </location>
</feature>
<feature type="region of interest" description="Disordered" evidence="1">
    <location>
        <begin position="812"/>
        <end position="932"/>
    </location>
</feature>
<dbReference type="PANTHER" id="PTHR12320">
    <property type="entry name" value="PROTEIN PHOSPHATASE 2C"/>
    <property type="match status" value="1"/>
</dbReference>
<gene>
    <name evidence="4" type="ORF">A4X03_0g1897</name>
    <name evidence="3" type="ORF">JKIAZH3_G1831</name>
</gene>
<feature type="compositionally biased region" description="Low complexity" evidence="1">
    <location>
        <begin position="585"/>
        <end position="598"/>
    </location>
</feature>
<reference evidence="4" key="1">
    <citation type="submission" date="2016-04" db="EMBL/GenBank/DDBJ databases">
        <authorList>
            <person name="Nguyen H.D."/>
            <person name="Kesanakurti P."/>
            <person name="Cullis J."/>
            <person name="Levesque C.A."/>
            <person name="Hambleton S."/>
        </authorList>
    </citation>
    <scope>NUCLEOTIDE SEQUENCE</scope>
    <source>
        <strain evidence="4">DAOMC 238032</strain>
    </source>
</reference>
<evidence type="ECO:0000313" key="4">
    <source>
        <dbReference type="EMBL" id="KAE8263149.1"/>
    </source>
</evidence>
<dbReference type="EMBL" id="CAJHJG010000283">
    <property type="protein sequence ID" value="CAD6900462.1"/>
    <property type="molecule type" value="Genomic_DNA"/>
</dbReference>
<reference evidence="3" key="3">
    <citation type="submission" date="2020-10" db="EMBL/GenBank/DDBJ databases">
        <authorList>
            <person name="Sedaghatjoo S."/>
        </authorList>
    </citation>
    <scope>NUCLEOTIDE SEQUENCE</scope>
    <source>
        <strain evidence="3">AZH3</strain>
    </source>
</reference>
<feature type="region of interest" description="Disordered" evidence="1">
    <location>
        <begin position="1"/>
        <end position="80"/>
    </location>
</feature>
<feature type="region of interest" description="Disordered" evidence="1">
    <location>
        <begin position="574"/>
        <end position="627"/>
    </location>
</feature>
<feature type="compositionally biased region" description="Low complexity" evidence="1">
    <location>
        <begin position="303"/>
        <end position="316"/>
    </location>
</feature>
<feature type="compositionally biased region" description="Polar residues" evidence="1">
    <location>
        <begin position="858"/>
        <end position="878"/>
    </location>
</feature>
<feature type="compositionally biased region" description="Acidic residues" evidence="1">
    <location>
        <begin position="908"/>
        <end position="917"/>
    </location>
</feature>
<feature type="region of interest" description="Disordered" evidence="1">
    <location>
        <begin position="965"/>
        <end position="1007"/>
    </location>
</feature>
<feature type="compositionally biased region" description="Low complexity" evidence="1">
    <location>
        <begin position="965"/>
        <end position="986"/>
    </location>
</feature>
<reference evidence="4" key="2">
    <citation type="journal article" date="2019" name="IMA Fungus">
        <title>Genome sequencing and comparison of five Tilletia species to identify candidate genes for the detection of regulated species infecting wheat.</title>
        <authorList>
            <person name="Nguyen H.D.T."/>
            <person name="Sultana T."/>
            <person name="Kesanakurti P."/>
            <person name="Hambleton S."/>
        </authorList>
    </citation>
    <scope>NUCLEOTIDE SEQUENCE</scope>
    <source>
        <strain evidence="4">DAOMC 238032</strain>
    </source>
</reference>
<accession>A0A177UQ40</accession>